<evidence type="ECO:0000313" key="2">
    <source>
        <dbReference type="EMBL" id="CAH0040674.1"/>
    </source>
</evidence>
<feature type="transmembrane region" description="Helical" evidence="1">
    <location>
        <begin position="60"/>
        <end position="80"/>
    </location>
</feature>
<accession>A0A9N9VWT9</accession>
<dbReference type="EMBL" id="CABFNQ020000763">
    <property type="protein sequence ID" value="CAH0040674.1"/>
    <property type="molecule type" value="Genomic_DNA"/>
</dbReference>
<feature type="non-terminal residue" evidence="2">
    <location>
        <position position="1"/>
    </location>
</feature>
<proteinExistence type="predicted"/>
<feature type="non-terminal residue" evidence="2">
    <location>
        <position position="160"/>
    </location>
</feature>
<dbReference type="AlphaFoldDB" id="A0A9N9VWT9"/>
<comment type="caution">
    <text evidence="2">The sequence shown here is derived from an EMBL/GenBank/DDBJ whole genome shotgun (WGS) entry which is preliminary data.</text>
</comment>
<evidence type="ECO:0000256" key="1">
    <source>
        <dbReference type="SAM" id="Phobius"/>
    </source>
</evidence>
<organism evidence="2 3">
    <name type="scientific">Clonostachys rhizophaga</name>
    <dbReference type="NCBI Taxonomy" id="160324"/>
    <lineage>
        <taxon>Eukaryota</taxon>
        <taxon>Fungi</taxon>
        <taxon>Dikarya</taxon>
        <taxon>Ascomycota</taxon>
        <taxon>Pezizomycotina</taxon>
        <taxon>Sordariomycetes</taxon>
        <taxon>Hypocreomycetidae</taxon>
        <taxon>Hypocreales</taxon>
        <taxon>Bionectriaceae</taxon>
        <taxon>Clonostachys</taxon>
    </lineage>
</organism>
<keyword evidence="3" id="KW-1185">Reference proteome</keyword>
<keyword evidence="1" id="KW-0472">Membrane</keyword>
<gene>
    <name evidence="2" type="ORF">CRHIZ90672A_00008811</name>
</gene>
<keyword evidence="1" id="KW-1133">Transmembrane helix</keyword>
<keyword evidence="1" id="KW-0812">Transmembrane</keyword>
<dbReference type="Proteomes" id="UP000696573">
    <property type="component" value="Unassembled WGS sequence"/>
</dbReference>
<protein>
    <submittedName>
        <fullName evidence="2">Uncharacterized protein</fullName>
    </submittedName>
</protein>
<name>A0A9N9VWT9_9HYPO</name>
<reference evidence="2" key="1">
    <citation type="submission" date="2021-10" db="EMBL/GenBank/DDBJ databases">
        <authorList>
            <person name="Piombo E."/>
        </authorList>
    </citation>
    <scope>NUCLEOTIDE SEQUENCE</scope>
</reference>
<sequence length="160" mass="19153">KSYISFNLTEKSELLLSKVLNYFNLILSNFSYIWIQEKYLIKAIYTIKDSLLKPDTFSEYYLLGFLLSISIFLIVFNYFYNYIAEELKYINKGERFSLNLQLSKEDTKREKLKVYTFPSLEYNSSSFFRTKILVKLIIESIYNISSKYPPSFYLLNILFI</sequence>
<evidence type="ECO:0000313" key="3">
    <source>
        <dbReference type="Proteomes" id="UP000696573"/>
    </source>
</evidence>